<organism evidence="4 5">
    <name type="scientific">Lysinibacillus boronitolerans JCM 21713 = 10a = NBRC 103108</name>
    <dbReference type="NCBI Taxonomy" id="1294264"/>
    <lineage>
        <taxon>Bacteria</taxon>
        <taxon>Bacillati</taxon>
        <taxon>Bacillota</taxon>
        <taxon>Bacilli</taxon>
        <taxon>Bacillales</taxon>
        <taxon>Bacillaceae</taxon>
        <taxon>Lysinibacillus</taxon>
    </lineage>
</organism>
<dbReference type="PANTHER" id="PTHR42866">
    <property type="entry name" value="3-DEOXY-MANNO-OCTULOSONATE CYTIDYLYLTRANSFERASE"/>
    <property type="match status" value="1"/>
</dbReference>
<keyword evidence="3" id="KW-0448">Lipopolysaccharide biosynthesis</keyword>
<dbReference type="Pfam" id="PF02348">
    <property type="entry name" value="CTP_transf_3"/>
    <property type="match status" value="1"/>
</dbReference>
<protein>
    <submittedName>
        <fullName evidence="4">Spore coat biosynthesis protein F</fullName>
    </submittedName>
</protein>
<dbReference type="Gene3D" id="3.90.550.10">
    <property type="entry name" value="Spore Coat Polysaccharide Biosynthesis Protein SpsA, Chain A"/>
    <property type="match status" value="1"/>
</dbReference>
<dbReference type="InterPro" id="IPR029044">
    <property type="entry name" value="Nucleotide-diphossugar_trans"/>
</dbReference>
<keyword evidence="5" id="KW-1185">Reference proteome</keyword>
<evidence type="ECO:0000313" key="5">
    <source>
        <dbReference type="Proteomes" id="UP000030487"/>
    </source>
</evidence>
<dbReference type="RefSeq" id="WP_036076778.1">
    <property type="nucleotide sequence ID" value="NZ_AVCW01000013.1"/>
</dbReference>
<keyword evidence="2" id="KW-0548">Nucleotidyltransferase</keyword>
<evidence type="ECO:0000256" key="2">
    <source>
        <dbReference type="ARBA" id="ARBA00022695"/>
    </source>
</evidence>
<name>A0ABR4Y2L7_9BACI</name>
<evidence type="ECO:0000313" key="4">
    <source>
        <dbReference type="EMBL" id="KGR86925.1"/>
    </source>
</evidence>
<dbReference type="PANTHER" id="PTHR42866:SF2">
    <property type="entry name" value="3-DEOXY-MANNO-OCTULOSONATE CYTIDYLYLTRANSFERASE, MITOCHONDRIAL"/>
    <property type="match status" value="1"/>
</dbReference>
<dbReference type="SUPFAM" id="SSF53448">
    <property type="entry name" value="Nucleotide-diphospho-sugar transferases"/>
    <property type="match status" value="1"/>
</dbReference>
<evidence type="ECO:0000256" key="1">
    <source>
        <dbReference type="ARBA" id="ARBA00022679"/>
    </source>
</evidence>
<dbReference type="CDD" id="cd02517">
    <property type="entry name" value="CMP-KDO-Synthetase"/>
    <property type="match status" value="1"/>
</dbReference>
<reference evidence="4 5" key="1">
    <citation type="submission" date="2014-02" db="EMBL/GenBank/DDBJ databases">
        <title>Draft genome sequence of Lysinibacillus boronitolerans NBRC 103108.</title>
        <authorList>
            <person name="Zhang F."/>
            <person name="Wang G."/>
            <person name="Zhang L."/>
        </authorList>
    </citation>
    <scope>NUCLEOTIDE SEQUENCE [LARGE SCALE GENOMIC DNA]</scope>
    <source>
        <strain evidence="4 5">NBRC 103108</strain>
    </source>
</reference>
<dbReference type="Proteomes" id="UP000030487">
    <property type="component" value="Unassembled WGS sequence"/>
</dbReference>
<dbReference type="InterPro" id="IPR003329">
    <property type="entry name" value="Cytidylyl_trans"/>
</dbReference>
<proteinExistence type="predicted"/>
<dbReference type="NCBIfam" id="NF003952">
    <property type="entry name" value="PRK05450.1-5"/>
    <property type="match status" value="1"/>
</dbReference>
<dbReference type="EMBL" id="JPVR01000069">
    <property type="protein sequence ID" value="KGR86925.1"/>
    <property type="molecule type" value="Genomic_DNA"/>
</dbReference>
<gene>
    <name evidence="4" type="ORF">CD31_08575</name>
</gene>
<comment type="caution">
    <text evidence="4">The sequence shown here is derived from an EMBL/GenBank/DDBJ whole genome shotgun (WGS) entry which is preliminary data.</text>
</comment>
<evidence type="ECO:0000256" key="3">
    <source>
        <dbReference type="ARBA" id="ARBA00022985"/>
    </source>
</evidence>
<accession>A0ABR4Y2L7</accession>
<sequence length="241" mass="27467">MKILCIIPARYKSTRFPGKPLADIHGKPMIWWTFQKAIQVKEFFEVIVATDDNRIVETCSKLGIPTILTSEEHENHVLRIAEVATVKDADYYVCVNGDEPLILPDNIRKIIPRQKSNGCYAGYLMRELTDPVETMDPANIKLTTLGNGTVIYMSRSVIPYPKGTLDFKYKKLIGVECFNKEALEFYSKTPMGEHEKIEDIDHLRFIENNKKVLVTMVDGESLSVDTPKDLEKVRSILTNEV</sequence>
<dbReference type="InterPro" id="IPR004528">
    <property type="entry name" value="KdsB"/>
</dbReference>
<keyword evidence="1" id="KW-0808">Transferase</keyword>